<dbReference type="Proteomes" id="UP000035651">
    <property type="component" value="Chromosome"/>
</dbReference>
<sequence>MTANDGETQEWQKCAHCGRAIPAMPRYPRAICDVCCALLTDASGRRVAFVNEDAFGGLTGFYVGTEPPEPYLLHECFIGAAVFHAQEGRFGGVVVQADLP</sequence>
<dbReference type="RefSeq" id="WP_047905816.1">
    <property type="nucleotide sequence ID" value="NZ_CP011807.3"/>
</dbReference>
<dbReference type="OrthoDB" id="7859238at2"/>
<accession>A0A0H3WTN4</accession>
<evidence type="ECO:0000313" key="1">
    <source>
        <dbReference type="EMBL" id="AKM29896.1"/>
    </source>
</evidence>
<protein>
    <submittedName>
        <fullName evidence="1">Uncharacterized protein</fullName>
    </submittedName>
</protein>
<organism evidence="1 2">
    <name type="scientific">Pandoraea faecigallinarum</name>
    <dbReference type="NCBI Taxonomy" id="656179"/>
    <lineage>
        <taxon>Bacteria</taxon>
        <taxon>Pseudomonadati</taxon>
        <taxon>Pseudomonadota</taxon>
        <taxon>Betaproteobacteria</taxon>
        <taxon>Burkholderiales</taxon>
        <taxon>Burkholderiaceae</taxon>
        <taxon>Pandoraea</taxon>
    </lineage>
</organism>
<proteinExistence type="predicted"/>
<dbReference type="PATRIC" id="fig|656179.3.peg.1483"/>
<keyword evidence="2" id="KW-1185">Reference proteome</keyword>
<reference evidence="1" key="1">
    <citation type="submission" date="2016-06" db="EMBL/GenBank/DDBJ databases">
        <title>Complete Genome Sequence of Pandoraea faecigallinarum DSM-23572.</title>
        <authorList>
            <person name="Yong D."/>
            <person name="Ee R."/>
            <person name="Lim Y.-L."/>
            <person name="Yin W.-F."/>
            <person name="Chan K.-G."/>
        </authorList>
    </citation>
    <scope>NUCLEOTIDE SEQUENCE</scope>
    <source>
        <strain evidence="1">DSM 23572</strain>
    </source>
</reference>
<dbReference type="AlphaFoldDB" id="A0A0H3WTN4"/>
<gene>
    <name evidence="1" type="ORF">AB870_06895</name>
</gene>
<dbReference type="EMBL" id="CP011807">
    <property type="protein sequence ID" value="AKM29896.1"/>
    <property type="molecule type" value="Genomic_DNA"/>
</dbReference>
<dbReference type="KEGG" id="pfg:AB870_06895"/>
<evidence type="ECO:0000313" key="2">
    <source>
        <dbReference type="Proteomes" id="UP000035651"/>
    </source>
</evidence>
<dbReference type="STRING" id="656179.AB870_06895"/>
<name>A0A0H3WTN4_9BURK</name>